<dbReference type="EMBL" id="QUTB01004721">
    <property type="protein sequence ID" value="RHY60090.1"/>
    <property type="molecule type" value="Genomic_DNA"/>
</dbReference>
<reference evidence="1 2" key="1">
    <citation type="submission" date="2018-08" db="EMBL/GenBank/DDBJ databases">
        <title>Aphanomyces genome sequencing and annotation.</title>
        <authorList>
            <person name="Minardi D."/>
            <person name="Oidtmann B."/>
            <person name="Van Der Giezen M."/>
            <person name="Studholme D.J."/>
        </authorList>
    </citation>
    <scope>NUCLEOTIDE SEQUENCE [LARGE SCALE GENOMIC DNA]</scope>
    <source>
        <strain evidence="1 2">Si</strain>
    </source>
</reference>
<evidence type="ECO:0000313" key="2">
    <source>
        <dbReference type="Proteomes" id="UP000283543"/>
    </source>
</evidence>
<comment type="caution">
    <text evidence="1">The sequence shown here is derived from an EMBL/GenBank/DDBJ whole genome shotgun (WGS) entry which is preliminary data.</text>
</comment>
<organism evidence="1 2">
    <name type="scientific">Aphanomyces astaci</name>
    <name type="common">Crayfish plague agent</name>
    <dbReference type="NCBI Taxonomy" id="112090"/>
    <lineage>
        <taxon>Eukaryota</taxon>
        <taxon>Sar</taxon>
        <taxon>Stramenopiles</taxon>
        <taxon>Oomycota</taxon>
        <taxon>Saprolegniomycetes</taxon>
        <taxon>Saprolegniales</taxon>
        <taxon>Verrucalvaceae</taxon>
        <taxon>Aphanomyces</taxon>
    </lineage>
</organism>
<accession>A0A3R6W7P6</accession>
<evidence type="ECO:0000313" key="1">
    <source>
        <dbReference type="EMBL" id="RHY60090.1"/>
    </source>
</evidence>
<name>A0A3R6W7P6_APHAT</name>
<protein>
    <submittedName>
        <fullName evidence="1">Uncharacterized protein</fullName>
    </submittedName>
</protein>
<dbReference type="Proteomes" id="UP000283543">
    <property type="component" value="Unassembled WGS sequence"/>
</dbReference>
<sequence>MDHGMFDRRLVNDLLDRRLSSVDDLNDCNYLDWIVLLTATIGNVYGTRVPVLKTASGATIQLIKGEDPGLSSMDVVPAEECRGKIELGMVDPSKLAEHAETEVPEEDVDSAVFDAHDDKGDVLRNLDQFYFCDEAGYVHRLFSKCR</sequence>
<proteinExistence type="predicted"/>
<dbReference type="AlphaFoldDB" id="A0A3R6W7P6"/>
<gene>
    <name evidence="1" type="ORF">DYB34_004725</name>
</gene>